<sequence length="57" mass="6944">MQLVIAHSPLTYEFIKFSTKHLVFKLNHLYRSDQICICFGFKHFSTLYRSRLVHWNQ</sequence>
<evidence type="ECO:0000313" key="1">
    <source>
        <dbReference type="EMBL" id="JAH73625.1"/>
    </source>
</evidence>
<dbReference type="EMBL" id="GBXM01034952">
    <property type="protein sequence ID" value="JAH73625.1"/>
    <property type="molecule type" value="Transcribed_RNA"/>
</dbReference>
<name>A0A0E9V827_ANGAN</name>
<reference evidence="1" key="1">
    <citation type="submission" date="2014-11" db="EMBL/GenBank/DDBJ databases">
        <authorList>
            <person name="Amaro Gonzalez C."/>
        </authorList>
    </citation>
    <scope>NUCLEOTIDE SEQUENCE</scope>
</reference>
<organism evidence="1">
    <name type="scientific">Anguilla anguilla</name>
    <name type="common">European freshwater eel</name>
    <name type="synonym">Muraena anguilla</name>
    <dbReference type="NCBI Taxonomy" id="7936"/>
    <lineage>
        <taxon>Eukaryota</taxon>
        <taxon>Metazoa</taxon>
        <taxon>Chordata</taxon>
        <taxon>Craniata</taxon>
        <taxon>Vertebrata</taxon>
        <taxon>Euteleostomi</taxon>
        <taxon>Actinopterygii</taxon>
        <taxon>Neopterygii</taxon>
        <taxon>Teleostei</taxon>
        <taxon>Anguilliformes</taxon>
        <taxon>Anguillidae</taxon>
        <taxon>Anguilla</taxon>
    </lineage>
</organism>
<protein>
    <submittedName>
        <fullName evidence="1">Uncharacterized protein</fullName>
    </submittedName>
</protein>
<dbReference type="AlphaFoldDB" id="A0A0E9V827"/>
<accession>A0A0E9V827</accession>
<reference evidence="1" key="2">
    <citation type="journal article" date="2015" name="Fish Shellfish Immunol.">
        <title>Early steps in the European eel (Anguilla anguilla)-Vibrio vulnificus interaction in the gills: Role of the RtxA13 toxin.</title>
        <authorList>
            <person name="Callol A."/>
            <person name="Pajuelo D."/>
            <person name="Ebbesson L."/>
            <person name="Teles M."/>
            <person name="MacKenzie S."/>
            <person name="Amaro C."/>
        </authorList>
    </citation>
    <scope>NUCLEOTIDE SEQUENCE</scope>
</reference>
<proteinExistence type="predicted"/>